<protein>
    <submittedName>
        <fullName evidence="2">Unnamed protein product</fullName>
    </submittedName>
</protein>
<evidence type="ECO:0000313" key="2">
    <source>
        <dbReference type="EMBL" id="GMF43404.1"/>
    </source>
</evidence>
<accession>A0A9W6XNR3</accession>
<gene>
    <name evidence="2" type="ORF">Pfra01_001466500</name>
</gene>
<comment type="caution">
    <text evidence="2">The sequence shown here is derived from an EMBL/GenBank/DDBJ whole genome shotgun (WGS) entry which is preliminary data.</text>
</comment>
<dbReference type="Proteomes" id="UP001165121">
    <property type="component" value="Unassembled WGS sequence"/>
</dbReference>
<organism evidence="2 3">
    <name type="scientific">Phytophthora fragariaefolia</name>
    <dbReference type="NCBI Taxonomy" id="1490495"/>
    <lineage>
        <taxon>Eukaryota</taxon>
        <taxon>Sar</taxon>
        <taxon>Stramenopiles</taxon>
        <taxon>Oomycota</taxon>
        <taxon>Peronosporomycetes</taxon>
        <taxon>Peronosporales</taxon>
        <taxon>Peronosporaceae</taxon>
        <taxon>Phytophthora</taxon>
    </lineage>
</organism>
<keyword evidence="3" id="KW-1185">Reference proteome</keyword>
<name>A0A9W6XNR3_9STRA</name>
<dbReference type="AlphaFoldDB" id="A0A9W6XNR3"/>
<proteinExistence type="predicted"/>
<evidence type="ECO:0000313" key="3">
    <source>
        <dbReference type="Proteomes" id="UP001165121"/>
    </source>
</evidence>
<dbReference type="OrthoDB" id="1911461at2759"/>
<feature type="transmembrane region" description="Helical" evidence="1">
    <location>
        <begin position="116"/>
        <end position="137"/>
    </location>
</feature>
<reference evidence="2" key="1">
    <citation type="submission" date="2023-04" db="EMBL/GenBank/DDBJ databases">
        <title>Phytophthora fragariaefolia NBRC 109709.</title>
        <authorList>
            <person name="Ichikawa N."/>
            <person name="Sato H."/>
            <person name="Tonouchi N."/>
        </authorList>
    </citation>
    <scope>NUCLEOTIDE SEQUENCE</scope>
    <source>
        <strain evidence="2">NBRC 109709</strain>
    </source>
</reference>
<evidence type="ECO:0000256" key="1">
    <source>
        <dbReference type="SAM" id="Phobius"/>
    </source>
</evidence>
<keyword evidence="1" id="KW-1133">Transmembrane helix</keyword>
<keyword evidence="1" id="KW-0812">Transmembrane</keyword>
<dbReference type="EMBL" id="BSXT01001533">
    <property type="protein sequence ID" value="GMF43404.1"/>
    <property type="molecule type" value="Genomic_DNA"/>
</dbReference>
<sequence>MKKHFARTERYDTFAAQIHAWRWSMRLFLRNLPTGNPQGSIRFRYSVVNTLEAQQLMHIHTPGSSEDMTRKLWSHNNNHGPINSAEYGSKSDGEDQATMSLGETARKRATKAKGGNGAIVGFALVVAAGFFSIPFVAHYTKVRG</sequence>
<keyword evidence="1" id="KW-0472">Membrane</keyword>